<dbReference type="GO" id="GO:0005634">
    <property type="term" value="C:nucleus"/>
    <property type="evidence" value="ECO:0007669"/>
    <property type="project" value="UniProtKB-SubCell"/>
</dbReference>
<feature type="compositionally biased region" description="Basic and acidic residues" evidence="6">
    <location>
        <begin position="74"/>
        <end position="89"/>
    </location>
</feature>
<dbReference type="FunFam" id="4.10.280.10:FF:000010">
    <property type="entry name" value="Scleraxis bHLH transcription factor"/>
    <property type="match status" value="1"/>
</dbReference>
<dbReference type="GO" id="GO:0046983">
    <property type="term" value="F:protein dimerization activity"/>
    <property type="evidence" value="ECO:0007669"/>
    <property type="project" value="InterPro"/>
</dbReference>
<evidence type="ECO:0000256" key="3">
    <source>
        <dbReference type="ARBA" id="ARBA00023125"/>
    </source>
</evidence>
<protein>
    <recommendedName>
        <fullName evidence="7">BHLH domain-containing protein</fullName>
    </recommendedName>
</protein>
<dbReference type="InterPro" id="IPR050283">
    <property type="entry name" value="E-box_TF_Regulators"/>
</dbReference>
<name>A0AAD9JCF7_9ANNE</name>
<proteinExistence type="predicted"/>
<evidence type="ECO:0000256" key="6">
    <source>
        <dbReference type="SAM" id="MobiDB-lite"/>
    </source>
</evidence>
<keyword evidence="5" id="KW-0539">Nucleus</keyword>
<dbReference type="EMBL" id="JAODUP010000413">
    <property type="protein sequence ID" value="KAK2150299.1"/>
    <property type="molecule type" value="Genomic_DNA"/>
</dbReference>
<dbReference type="InterPro" id="IPR011598">
    <property type="entry name" value="bHLH_dom"/>
</dbReference>
<evidence type="ECO:0000313" key="9">
    <source>
        <dbReference type="Proteomes" id="UP001208570"/>
    </source>
</evidence>
<evidence type="ECO:0000256" key="5">
    <source>
        <dbReference type="ARBA" id="ARBA00023242"/>
    </source>
</evidence>
<dbReference type="PROSITE" id="PS50888">
    <property type="entry name" value="BHLH"/>
    <property type="match status" value="1"/>
</dbReference>
<sequence>MDTTRGACARGGRGVAREPRGLGTTGRDSAPGSRTPPSNLYSIPARSSEVGRQILPNTIRMGRKRKADSILDLDSDRDSSKDSREDDPVQRNAANARERARMRVLSKAFTKLKTTLPWVPPDTKLSKLDTLRLASCYIAHLRQILTDESSENSPVMAGIAARNSLKHPPGNTVHPVTLRLQALQSGVFPGRDQSGLDILVVFPQTWPFTFNGAASNRPNDINGMVHSPTNNGSSPERETVQIQQICASPRGFRSRATFSTTDVIQTTSRTSSSSARGMGHGLDHVTRRNIAPCPGLRRPDDKIDVDYRPRAGGRPLSDRLKMAGVATAVGHLPPPLWGCCDIRHDPDSCNGPHQCQSKRKEPANYVWIKPNRLRNGIQKRAA</sequence>
<feature type="region of interest" description="Disordered" evidence="6">
    <location>
        <begin position="263"/>
        <end position="313"/>
    </location>
</feature>
<comment type="caution">
    <text evidence="8">The sequence shown here is derived from an EMBL/GenBank/DDBJ whole genome shotgun (WGS) entry which is preliminary data.</text>
</comment>
<evidence type="ECO:0000259" key="7">
    <source>
        <dbReference type="PROSITE" id="PS50888"/>
    </source>
</evidence>
<evidence type="ECO:0000256" key="1">
    <source>
        <dbReference type="ARBA" id="ARBA00004123"/>
    </source>
</evidence>
<keyword evidence="4" id="KW-0804">Transcription</keyword>
<dbReference type="AlphaFoldDB" id="A0AAD9JCF7"/>
<feature type="region of interest" description="Disordered" evidence="6">
    <location>
        <begin position="1"/>
        <end position="99"/>
    </location>
</feature>
<keyword evidence="2" id="KW-0805">Transcription regulation</keyword>
<dbReference type="GO" id="GO:0032502">
    <property type="term" value="P:developmental process"/>
    <property type="evidence" value="ECO:0007669"/>
    <property type="project" value="TreeGrafter"/>
</dbReference>
<dbReference type="Pfam" id="PF00010">
    <property type="entry name" value="HLH"/>
    <property type="match status" value="1"/>
</dbReference>
<dbReference type="Proteomes" id="UP001208570">
    <property type="component" value="Unassembled WGS sequence"/>
</dbReference>
<dbReference type="PANTHER" id="PTHR23349">
    <property type="entry name" value="BASIC HELIX-LOOP-HELIX TRANSCRIPTION FACTOR, TWIST"/>
    <property type="match status" value="1"/>
</dbReference>
<feature type="domain" description="BHLH" evidence="7">
    <location>
        <begin position="89"/>
        <end position="141"/>
    </location>
</feature>
<dbReference type="Gene3D" id="4.10.280.10">
    <property type="entry name" value="Helix-loop-helix DNA-binding domain"/>
    <property type="match status" value="1"/>
</dbReference>
<dbReference type="CDD" id="cd11423">
    <property type="entry name" value="bHLH_TS_musculin_like"/>
    <property type="match status" value="1"/>
</dbReference>
<gene>
    <name evidence="8" type="ORF">LSH36_413g02114</name>
</gene>
<dbReference type="PANTHER" id="PTHR23349:SF72">
    <property type="entry name" value="HLH54F"/>
    <property type="match status" value="1"/>
</dbReference>
<keyword evidence="9" id="KW-1185">Reference proteome</keyword>
<evidence type="ECO:0000313" key="8">
    <source>
        <dbReference type="EMBL" id="KAK2150299.1"/>
    </source>
</evidence>
<dbReference type="GO" id="GO:0000977">
    <property type="term" value="F:RNA polymerase II transcription regulatory region sequence-specific DNA binding"/>
    <property type="evidence" value="ECO:0007669"/>
    <property type="project" value="TreeGrafter"/>
</dbReference>
<dbReference type="InterPro" id="IPR036638">
    <property type="entry name" value="HLH_DNA-bd_sf"/>
</dbReference>
<accession>A0AAD9JCF7</accession>
<dbReference type="GO" id="GO:0000981">
    <property type="term" value="F:DNA-binding transcription factor activity, RNA polymerase II-specific"/>
    <property type="evidence" value="ECO:0007669"/>
    <property type="project" value="TreeGrafter"/>
</dbReference>
<evidence type="ECO:0000256" key="4">
    <source>
        <dbReference type="ARBA" id="ARBA00023163"/>
    </source>
</evidence>
<reference evidence="8" key="1">
    <citation type="journal article" date="2023" name="Mol. Biol. Evol.">
        <title>Third-Generation Sequencing Reveals the Adaptive Role of the Epigenome in Three Deep-Sea Polychaetes.</title>
        <authorList>
            <person name="Perez M."/>
            <person name="Aroh O."/>
            <person name="Sun Y."/>
            <person name="Lan Y."/>
            <person name="Juniper S.K."/>
            <person name="Young C.R."/>
            <person name="Angers B."/>
            <person name="Qian P.Y."/>
        </authorList>
    </citation>
    <scope>NUCLEOTIDE SEQUENCE</scope>
    <source>
        <strain evidence="8">P08H-3</strain>
    </source>
</reference>
<keyword evidence="3" id="KW-0238">DNA-binding</keyword>
<organism evidence="8 9">
    <name type="scientific">Paralvinella palmiformis</name>
    <dbReference type="NCBI Taxonomy" id="53620"/>
    <lineage>
        <taxon>Eukaryota</taxon>
        <taxon>Metazoa</taxon>
        <taxon>Spiralia</taxon>
        <taxon>Lophotrochozoa</taxon>
        <taxon>Annelida</taxon>
        <taxon>Polychaeta</taxon>
        <taxon>Sedentaria</taxon>
        <taxon>Canalipalpata</taxon>
        <taxon>Terebellida</taxon>
        <taxon>Terebelliformia</taxon>
        <taxon>Alvinellidae</taxon>
        <taxon>Paralvinella</taxon>
    </lineage>
</organism>
<dbReference type="SUPFAM" id="SSF47459">
    <property type="entry name" value="HLH, helix-loop-helix DNA-binding domain"/>
    <property type="match status" value="1"/>
</dbReference>
<comment type="subcellular location">
    <subcellularLocation>
        <location evidence="1">Nucleus</location>
    </subcellularLocation>
</comment>
<feature type="compositionally biased region" description="Basic and acidic residues" evidence="6">
    <location>
        <begin position="297"/>
        <end position="309"/>
    </location>
</feature>
<dbReference type="SMART" id="SM00353">
    <property type="entry name" value="HLH"/>
    <property type="match status" value="1"/>
</dbReference>
<evidence type="ECO:0000256" key="2">
    <source>
        <dbReference type="ARBA" id="ARBA00023015"/>
    </source>
</evidence>